<accession>A0A9J7ITX5</accession>
<dbReference type="OrthoDB" id="7339216at2759"/>
<organism evidence="2 3">
    <name type="scientific">Spodoptera litura</name>
    <name type="common">Asian cotton leafworm</name>
    <dbReference type="NCBI Taxonomy" id="69820"/>
    <lineage>
        <taxon>Eukaryota</taxon>
        <taxon>Metazoa</taxon>
        <taxon>Ecdysozoa</taxon>
        <taxon>Arthropoda</taxon>
        <taxon>Hexapoda</taxon>
        <taxon>Insecta</taxon>
        <taxon>Pterygota</taxon>
        <taxon>Neoptera</taxon>
        <taxon>Endopterygota</taxon>
        <taxon>Lepidoptera</taxon>
        <taxon>Glossata</taxon>
        <taxon>Ditrysia</taxon>
        <taxon>Noctuoidea</taxon>
        <taxon>Noctuidae</taxon>
        <taxon>Amphipyrinae</taxon>
        <taxon>Spodoptera</taxon>
    </lineage>
</organism>
<dbReference type="Pfam" id="PF06585">
    <property type="entry name" value="JHBP"/>
    <property type="match status" value="1"/>
</dbReference>
<dbReference type="InterPro" id="IPR038606">
    <property type="entry name" value="To_sf"/>
</dbReference>
<dbReference type="PANTHER" id="PTHR11008:SF29">
    <property type="entry name" value="IP17226P"/>
    <property type="match status" value="1"/>
</dbReference>
<gene>
    <name evidence="3" type="primary">LOC111356821</name>
</gene>
<evidence type="ECO:0000313" key="2">
    <source>
        <dbReference type="Proteomes" id="UP000301870"/>
    </source>
</evidence>
<sequence length="258" mass="28646">MRAVTLIALLFVGVNALPEVDPQIARESRDTVTATTRLWASSTQHKRFVFAASVRQARNSQVLDLIMEEIENISQSIIDMGLDPLLIEHESFEYQLPVPALFNAAAEVEDVRSFGLSNIVVENLNLVLLIIYNRLDFHIVLPHIHFFARKAKGQVASFGETLTVEGDGSVDIRNINIVGRANIRATGVIIGDLISAIQVDFTVGQISSNIRLAINGQNYSEEVNNLFNVKIPAVLDEFSDEINELIEIILLDILNENL</sequence>
<keyword evidence="1" id="KW-0732">Signal</keyword>
<dbReference type="GeneID" id="111356821"/>
<evidence type="ECO:0000256" key="1">
    <source>
        <dbReference type="SAM" id="SignalP"/>
    </source>
</evidence>
<dbReference type="Gene3D" id="3.15.10.30">
    <property type="entry name" value="Haemolymph juvenile hormone binding protein"/>
    <property type="match status" value="1"/>
</dbReference>
<dbReference type="Proteomes" id="UP000301870">
    <property type="component" value="Chromosome 2"/>
</dbReference>
<name>A0A9J7ITX5_SPOLT</name>
<dbReference type="GO" id="GO:0005615">
    <property type="term" value="C:extracellular space"/>
    <property type="evidence" value="ECO:0007669"/>
    <property type="project" value="TreeGrafter"/>
</dbReference>
<dbReference type="AlphaFoldDB" id="A0A9J7ITX5"/>
<feature type="signal peptide" evidence="1">
    <location>
        <begin position="1"/>
        <end position="16"/>
    </location>
</feature>
<reference evidence="3" key="1">
    <citation type="submission" date="2025-08" db="UniProtKB">
        <authorList>
            <consortium name="RefSeq"/>
        </authorList>
    </citation>
    <scope>IDENTIFICATION</scope>
    <source>
        <strain evidence="3">Ishihara</strain>
        <tissue evidence="3">Whole body</tissue>
    </source>
</reference>
<dbReference type="InterPro" id="IPR010562">
    <property type="entry name" value="Haemolymph_juvenile_hormone-bd"/>
</dbReference>
<dbReference type="PANTHER" id="PTHR11008">
    <property type="entry name" value="PROTEIN TAKEOUT-LIKE PROTEIN"/>
    <property type="match status" value="1"/>
</dbReference>
<dbReference type="KEGG" id="sliu:111356821"/>
<keyword evidence="2" id="KW-1185">Reference proteome</keyword>
<evidence type="ECO:0000313" key="3">
    <source>
        <dbReference type="RefSeq" id="XP_022827081.1"/>
    </source>
</evidence>
<dbReference type="RefSeq" id="XP_022827081.1">
    <property type="nucleotide sequence ID" value="XM_022971313.1"/>
</dbReference>
<feature type="chain" id="PRO_5039888460" evidence="1">
    <location>
        <begin position="17"/>
        <end position="258"/>
    </location>
</feature>
<protein>
    <submittedName>
        <fullName evidence="3">Uncharacterized protein LOC111356821</fullName>
    </submittedName>
</protein>
<proteinExistence type="predicted"/>